<organism evidence="3 4">
    <name type="scientific">Paenibacillus nicotianae</name>
    <dbReference type="NCBI Taxonomy" id="1526551"/>
    <lineage>
        <taxon>Bacteria</taxon>
        <taxon>Bacillati</taxon>
        <taxon>Bacillota</taxon>
        <taxon>Bacilli</taxon>
        <taxon>Bacillales</taxon>
        <taxon>Paenibacillaceae</taxon>
        <taxon>Paenibacillus</taxon>
    </lineage>
</organism>
<dbReference type="InterPro" id="IPR011583">
    <property type="entry name" value="Chitinase_II/V-like_cat"/>
</dbReference>
<dbReference type="GO" id="GO:0016787">
    <property type="term" value="F:hydrolase activity"/>
    <property type="evidence" value="ECO:0007669"/>
    <property type="project" value="UniProtKB-KW"/>
</dbReference>
<dbReference type="RefSeq" id="WP_204824092.1">
    <property type="nucleotide sequence ID" value="NZ_JBHUGF010000010.1"/>
</dbReference>
<dbReference type="PANTHER" id="PTHR46066:SF2">
    <property type="entry name" value="CHITINASE DOMAIN-CONTAINING PROTEIN 1"/>
    <property type="match status" value="1"/>
</dbReference>
<dbReference type="Pfam" id="PF00704">
    <property type="entry name" value="Glyco_hydro_18"/>
    <property type="match status" value="1"/>
</dbReference>
<feature type="domain" description="GH18" evidence="2">
    <location>
        <begin position="38"/>
        <end position="356"/>
    </location>
</feature>
<proteinExistence type="predicted"/>
<name>A0ABW4UW47_9BACL</name>
<dbReference type="Proteomes" id="UP001597403">
    <property type="component" value="Unassembled WGS sequence"/>
</dbReference>
<gene>
    <name evidence="3" type="ORF">ACFSGI_10550</name>
</gene>
<dbReference type="InterPro" id="IPR017853">
    <property type="entry name" value="GH"/>
</dbReference>
<evidence type="ECO:0000256" key="1">
    <source>
        <dbReference type="SAM" id="SignalP"/>
    </source>
</evidence>
<sequence length="360" mass="39749">MFRKSSVMVLVLICIVVLSIGSVWAADRKTTSVAQPQPLVLGYYTDASPETFTKYHSYMNQMSTDTLNIDAKGNLVGSIPKQAVQQANKWNIQTFALVSNYGETDWDPKAAHQVLTNQAASKKLIAGLLQTVKQNQYSGVNLDFESLVPEDRDALSAFVRDTAKVMKANGFKTMVSVPAKDQDDPEDGWSGAYDYQAIGKAADLLQVMTYDEHGVWSEPGSSAGKPWIESSLAFAVKQVPSSKILMGLPAYGNDWNVTQTQASHNDANVMLPWKKTTTLLAKKHIAGKRDQASGSMIARYTDNNGDQHQVWYEDKVSITQKTKLVQKYQLAGVSMYAIGMEDEQFWQAVQAGLVKSNKNM</sequence>
<dbReference type="PROSITE" id="PS51910">
    <property type="entry name" value="GH18_2"/>
    <property type="match status" value="1"/>
</dbReference>
<dbReference type="EMBL" id="JBHUGF010000010">
    <property type="protein sequence ID" value="MFD1990400.1"/>
    <property type="molecule type" value="Genomic_DNA"/>
</dbReference>
<dbReference type="InterPro" id="IPR001223">
    <property type="entry name" value="Glyco_hydro18_cat"/>
</dbReference>
<dbReference type="SMART" id="SM00636">
    <property type="entry name" value="Glyco_18"/>
    <property type="match status" value="1"/>
</dbReference>
<evidence type="ECO:0000259" key="2">
    <source>
        <dbReference type="PROSITE" id="PS51910"/>
    </source>
</evidence>
<dbReference type="PANTHER" id="PTHR46066">
    <property type="entry name" value="CHITINASE DOMAIN-CONTAINING PROTEIN 1 FAMILY MEMBER"/>
    <property type="match status" value="1"/>
</dbReference>
<dbReference type="Gene3D" id="3.20.20.80">
    <property type="entry name" value="Glycosidases"/>
    <property type="match status" value="1"/>
</dbReference>
<keyword evidence="3" id="KW-0378">Hydrolase</keyword>
<comment type="caution">
    <text evidence="3">The sequence shown here is derived from an EMBL/GenBank/DDBJ whole genome shotgun (WGS) entry which is preliminary data.</text>
</comment>
<keyword evidence="1" id="KW-0732">Signal</keyword>
<reference evidence="4" key="1">
    <citation type="journal article" date="2019" name="Int. J. Syst. Evol. Microbiol.">
        <title>The Global Catalogue of Microorganisms (GCM) 10K type strain sequencing project: providing services to taxonomists for standard genome sequencing and annotation.</title>
        <authorList>
            <consortium name="The Broad Institute Genomics Platform"/>
            <consortium name="The Broad Institute Genome Sequencing Center for Infectious Disease"/>
            <person name="Wu L."/>
            <person name="Ma J."/>
        </authorList>
    </citation>
    <scope>NUCLEOTIDE SEQUENCE [LARGE SCALE GENOMIC DNA]</scope>
    <source>
        <strain evidence="4">CGMCC 1.15067</strain>
    </source>
</reference>
<evidence type="ECO:0000313" key="3">
    <source>
        <dbReference type="EMBL" id="MFD1990400.1"/>
    </source>
</evidence>
<keyword evidence="4" id="KW-1185">Reference proteome</keyword>
<accession>A0ABW4UW47</accession>
<evidence type="ECO:0000313" key="4">
    <source>
        <dbReference type="Proteomes" id="UP001597403"/>
    </source>
</evidence>
<protein>
    <submittedName>
        <fullName evidence="3">Glycosyl hydrolase family 18 protein</fullName>
    </submittedName>
</protein>
<dbReference type="SUPFAM" id="SSF51445">
    <property type="entry name" value="(Trans)glycosidases"/>
    <property type="match status" value="1"/>
</dbReference>
<dbReference type="Gene3D" id="3.10.50.10">
    <property type="match status" value="1"/>
</dbReference>
<feature type="signal peptide" evidence="1">
    <location>
        <begin position="1"/>
        <end position="25"/>
    </location>
</feature>
<feature type="chain" id="PRO_5047227014" evidence="1">
    <location>
        <begin position="26"/>
        <end position="360"/>
    </location>
</feature>
<dbReference type="InterPro" id="IPR029070">
    <property type="entry name" value="Chitinase_insertion_sf"/>
</dbReference>